<organism evidence="5 6">
    <name type="scientific">Aromatoleum toluvorans</name>
    <dbReference type="NCBI Taxonomy" id="92002"/>
    <lineage>
        <taxon>Bacteria</taxon>
        <taxon>Pseudomonadati</taxon>
        <taxon>Pseudomonadota</taxon>
        <taxon>Betaproteobacteria</taxon>
        <taxon>Rhodocyclales</taxon>
        <taxon>Rhodocyclaceae</taxon>
        <taxon>Aromatoleum</taxon>
    </lineage>
</organism>
<dbReference type="InterPro" id="IPR013096">
    <property type="entry name" value="Cupin_2"/>
</dbReference>
<dbReference type="SUPFAM" id="SSF51182">
    <property type="entry name" value="RmlC-like cupins"/>
    <property type="match status" value="1"/>
</dbReference>
<dbReference type="SUPFAM" id="SSF47413">
    <property type="entry name" value="lambda repressor-like DNA-binding domains"/>
    <property type="match status" value="1"/>
</dbReference>
<proteinExistence type="predicted"/>
<dbReference type="Pfam" id="PF07883">
    <property type="entry name" value="Cupin_2"/>
    <property type="match status" value="1"/>
</dbReference>
<evidence type="ECO:0000256" key="3">
    <source>
        <dbReference type="ARBA" id="ARBA00023163"/>
    </source>
</evidence>
<dbReference type="PANTHER" id="PTHR46797">
    <property type="entry name" value="HTH-TYPE TRANSCRIPTIONAL REGULATOR"/>
    <property type="match status" value="1"/>
</dbReference>
<reference evidence="5 6" key="1">
    <citation type="submission" date="2019-12" db="EMBL/GenBank/DDBJ databases">
        <title>Comparative genomics gives insights into the taxonomy of the Azoarcus-Aromatoleum group and reveals separate origins of nif in the plant-associated Azoarcus and non-plant-associated Aromatoleum sub-groups.</title>
        <authorList>
            <person name="Lafos M."/>
            <person name="Maluk M."/>
            <person name="Batista M."/>
            <person name="Junghare M."/>
            <person name="Carmona M."/>
            <person name="Faoro H."/>
            <person name="Cruz L.M."/>
            <person name="Battistoni F."/>
            <person name="De Souza E."/>
            <person name="Pedrosa F."/>
            <person name="Chen W.-M."/>
            <person name="Poole P.S."/>
            <person name="Dixon R.A."/>
            <person name="James E.K."/>
        </authorList>
    </citation>
    <scope>NUCLEOTIDE SEQUENCE [LARGE SCALE GENOMIC DNA]</scope>
    <source>
        <strain evidence="5 6">Td21</strain>
    </source>
</reference>
<accession>A0ABX1Q1P8</accession>
<dbReference type="Gene3D" id="1.10.260.40">
    <property type="entry name" value="lambda repressor-like DNA-binding domains"/>
    <property type="match status" value="1"/>
</dbReference>
<dbReference type="InterPro" id="IPR011051">
    <property type="entry name" value="RmlC_Cupin_sf"/>
</dbReference>
<dbReference type="InterPro" id="IPR001387">
    <property type="entry name" value="Cro/C1-type_HTH"/>
</dbReference>
<dbReference type="InterPro" id="IPR014710">
    <property type="entry name" value="RmlC-like_jellyroll"/>
</dbReference>
<dbReference type="Gene3D" id="2.60.120.10">
    <property type="entry name" value="Jelly Rolls"/>
    <property type="match status" value="1"/>
</dbReference>
<evidence type="ECO:0000259" key="4">
    <source>
        <dbReference type="PROSITE" id="PS50943"/>
    </source>
</evidence>
<dbReference type="Pfam" id="PF01381">
    <property type="entry name" value="HTH_3"/>
    <property type="match status" value="1"/>
</dbReference>
<keyword evidence="1" id="KW-0805">Transcription regulation</keyword>
<dbReference type="CDD" id="cd00093">
    <property type="entry name" value="HTH_XRE"/>
    <property type="match status" value="1"/>
</dbReference>
<dbReference type="PANTHER" id="PTHR46797:SF23">
    <property type="entry name" value="HTH-TYPE TRANSCRIPTIONAL REGULATOR SUTR"/>
    <property type="match status" value="1"/>
</dbReference>
<gene>
    <name evidence="5" type="ORF">GPA22_16690</name>
</gene>
<dbReference type="Proteomes" id="UP000623795">
    <property type="component" value="Unassembled WGS sequence"/>
</dbReference>
<evidence type="ECO:0000313" key="6">
    <source>
        <dbReference type="Proteomes" id="UP000623795"/>
    </source>
</evidence>
<feature type="domain" description="HTH cro/C1-type" evidence="4">
    <location>
        <begin position="29"/>
        <end position="83"/>
    </location>
</feature>
<keyword evidence="3" id="KW-0804">Transcription</keyword>
<dbReference type="InterPro" id="IPR050807">
    <property type="entry name" value="TransReg_Diox_bact_type"/>
</dbReference>
<dbReference type="CDD" id="cd02209">
    <property type="entry name" value="cupin_XRE_C"/>
    <property type="match status" value="1"/>
</dbReference>
<keyword evidence="6" id="KW-1185">Reference proteome</keyword>
<evidence type="ECO:0000256" key="2">
    <source>
        <dbReference type="ARBA" id="ARBA00023125"/>
    </source>
</evidence>
<dbReference type="InterPro" id="IPR010982">
    <property type="entry name" value="Lambda_DNA-bd_dom_sf"/>
</dbReference>
<evidence type="ECO:0000256" key="1">
    <source>
        <dbReference type="ARBA" id="ARBA00023015"/>
    </source>
</evidence>
<dbReference type="EMBL" id="WTVN01000029">
    <property type="protein sequence ID" value="NMG45355.1"/>
    <property type="molecule type" value="Genomic_DNA"/>
</dbReference>
<dbReference type="RefSeq" id="WP_169257195.1">
    <property type="nucleotide sequence ID" value="NZ_WTVN01000029.1"/>
</dbReference>
<sequence length="209" mass="22799">MSRKENAPPPSTSTPPVTPALADHLAATLRGLRAERGWSLDRAASETGVSKAMLGQIERAESSPTVATLWRIASGFHTPLSAFIEPPMRHEKPAFRSAAALRDRPASDPMWVAPLFPYDARLGFEMLELTLAPGYERHSEPHLAGVVEHLIVVRGTMEVLVDGRWHTLDEGDAVRFPADRPHGYRNRSDAPAVCHNLICYTGLAAPPTA</sequence>
<dbReference type="SMART" id="SM00530">
    <property type="entry name" value="HTH_XRE"/>
    <property type="match status" value="1"/>
</dbReference>
<name>A0ABX1Q1P8_9RHOO</name>
<keyword evidence="2" id="KW-0238">DNA-binding</keyword>
<protein>
    <submittedName>
        <fullName evidence="5">Cupin domain-containing protein</fullName>
    </submittedName>
</protein>
<comment type="caution">
    <text evidence="5">The sequence shown here is derived from an EMBL/GenBank/DDBJ whole genome shotgun (WGS) entry which is preliminary data.</text>
</comment>
<evidence type="ECO:0000313" key="5">
    <source>
        <dbReference type="EMBL" id="NMG45355.1"/>
    </source>
</evidence>
<dbReference type="PROSITE" id="PS50943">
    <property type="entry name" value="HTH_CROC1"/>
    <property type="match status" value="1"/>
</dbReference>